<dbReference type="RefSeq" id="XP_004254664.1">
    <property type="nucleotide sequence ID" value="XM_004254616.1"/>
</dbReference>
<dbReference type="OMA" id="CKGFNDH"/>
<dbReference type="GO" id="GO:0005085">
    <property type="term" value="F:guanyl-nucleotide exchange factor activity"/>
    <property type="evidence" value="ECO:0007669"/>
    <property type="project" value="UniProtKB-KW"/>
</dbReference>
<organism evidence="6 7">
    <name type="scientific">Entamoeba invadens IP1</name>
    <dbReference type="NCBI Taxonomy" id="370355"/>
    <lineage>
        <taxon>Eukaryota</taxon>
        <taxon>Amoebozoa</taxon>
        <taxon>Evosea</taxon>
        <taxon>Archamoebae</taxon>
        <taxon>Mastigamoebida</taxon>
        <taxon>Entamoebidae</taxon>
        <taxon>Entamoeba</taxon>
    </lineage>
</organism>
<dbReference type="OrthoDB" id="20818at2759"/>
<evidence type="ECO:0000313" key="6">
    <source>
        <dbReference type="EMBL" id="ELP87893.1"/>
    </source>
</evidence>
<proteinExistence type="predicted"/>
<dbReference type="PANTHER" id="PTHR23113:SF99">
    <property type="entry name" value="RASGEF DOMAIN-CONTAINING PROTEIN"/>
    <property type="match status" value="1"/>
</dbReference>
<dbReference type="InterPro" id="IPR001895">
    <property type="entry name" value="RASGEF_cat_dom"/>
</dbReference>
<keyword evidence="1 2" id="KW-0344">Guanine-nucleotide releasing factor</keyword>
<name>A0A0A1U4S8_ENTIV</name>
<dbReference type="KEGG" id="eiv:EIN_274800"/>
<dbReference type="GO" id="GO:0007265">
    <property type="term" value="P:Ras protein signal transduction"/>
    <property type="evidence" value="ECO:0007669"/>
    <property type="project" value="TreeGrafter"/>
</dbReference>
<dbReference type="SMART" id="SM00147">
    <property type="entry name" value="RasGEF"/>
    <property type="match status" value="1"/>
</dbReference>
<dbReference type="AlphaFoldDB" id="A0A0A1U4S8"/>
<dbReference type="GeneID" id="14886844"/>
<evidence type="ECO:0008006" key="8">
    <source>
        <dbReference type="Google" id="ProtNLM"/>
    </source>
</evidence>
<dbReference type="InterPro" id="IPR000651">
    <property type="entry name" value="Ras-like_Gua-exchang_fac_N"/>
</dbReference>
<dbReference type="Pfam" id="PF00617">
    <property type="entry name" value="RasGEF"/>
    <property type="match status" value="1"/>
</dbReference>
<dbReference type="Proteomes" id="UP000014680">
    <property type="component" value="Unassembled WGS sequence"/>
</dbReference>
<gene>
    <name evidence="6" type="ORF">EIN_274800</name>
</gene>
<evidence type="ECO:0000259" key="5">
    <source>
        <dbReference type="PROSITE" id="PS50212"/>
    </source>
</evidence>
<dbReference type="PROSITE" id="PS50009">
    <property type="entry name" value="RASGEF_CAT"/>
    <property type="match status" value="1"/>
</dbReference>
<feature type="compositionally biased region" description="Polar residues" evidence="3">
    <location>
        <begin position="22"/>
        <end position="33"/>
    </location>
</feature>
<dbReference type="Gene3D" id="1.10.840.10">
    <property type="entry name" value="Ras guanine-nucleotide exchange factors catalytic domain"/>
    <property type="match status" value="1"/>
</dbReference>
<reference evidence="6 7" key="1">
    <citation type="submission" date="2012-10" db="EMBL/GenBank/DDBJ databases">
        <authorList>
            <person name="Zafar N."/>
            <person name="Inman J."/>
            <person name="Hall N."/>
            <person name="Lorenzi H."/>
            <person name="Caler E."/>
        </authorList>
    </citation>
    <scope>NUCLEOTIDE SEQUENCE [LARGE SCALE GENOMIC DNA]</scope>
    <source>
        <strain evidence="6 7">IP1</strain>
    </source>
</reference>
<dbReference type="InterPro" id="IPR008937">
    <property type="entry name" value="Ras-like_GEF"/>
</dbReference>
<dbReference type="InterPro" id="IPR036964">
    <property type="entry name" value="RASGEF_cat_dom_sf"/>
</dbReference>
<sequence length="913" mass="105043">MSKERHLTHIPISTTPTTNSSQESLASHTMSDNVSEDRSRSTSQDGSSSKNHSKEPSQLASFTSNIEKDISTDFVLYGTCPYYVDVPKVRRVFVAGPRIFYLSDETAFFSSAESPAATKTASVSRSSTEVAVGPHAFYFIYKGKVGKGKNRTYSTVDGIVAPEHIFGNEKELYILDRFGECYKLSRDQRTRLAYDTTIVRVCLLDDLKRCVLLSDGRVDSKIKFVNKEMFIDVGGKKRVWGLRMKDCCVENTDGLILDQRMLRIYSGYEEIVGEDENFKLCYLKIGPNGNCYSWVTLGMCEGREISAGDGFVIVGKNRSSFCFAPLLLEIRKAIRQIQGFQKFYEFPVVDLDEPSEKLKRSATERIDKTERMKRQTTTAAFDETKPRLSIYIEGFCKVFKTLLSKLLSLNSEVSRLYAVPNKECTFGQILHQFLEETVPLYIPLAKEFAQFHDQALQWYVNENPFRIFELKIPQEVVKTIFDKRPDILNVVFNPFKLLSKLLSTFETLKSSFNYISEETIWNNKNIIFIENLLSRLNEEIRLGNPVTWSSWFGDDTGHMVMSTGSLDDFVNLLKTDLKFDPEFREVFVNTISLFFSPDNVLLKMIPSKVDTLSKSEIVNLLETLKLWLETDPFQFSNLEQANKRLDTFLELGKKDSNGDLKKEIIVLLEMARGMKNEIQFKTPKIETFNFLPKDFCSGFNDHLPFADMMTYTHHCIFNNISVQEYIQFFNSNGQTPNIKHITVCFNWLSETLSKMINDCAISFQTPFFNFIMKTAERFYVTNNFFGLCAIVFAFHKIPDFDYIKKNLSKDTQTSIEKFDSLCSFENNYQGLRKEMERAKPPLVPFAGIMTKEFLVMNEMYASVINKTGQYNFNKLRAIYKLIKKYEAYKNKAVSVPKNAPTELFEKIKKIHGI</sequence>
<dbReference type="SUPFAM" id="SSF48366">
    <property type="entry name" value="Ras GEF"/>
    <property type="match status" value="1"/>
</dbReference>
<dbReference type="GO" id="GO:0005886">
    <property type="term" value="C:plasma membrane"/>
    <property type="evidence" value="ECO:0007669"/>
    <property type="project" value="TreeGrafter"/>
</dbReference>
<accession>A0A0A1U4S8</accession>
<evidence type="ECO:0000256" key="1">
    <source>
        <dbReference type="ARBA" id="ARBA00022658"/>
    </source>
</evidence>
<evidence type="ECO:0000313" key="7">
    <source>
        <dbReference type="Proteomes" id="UP000014680"/>
    </source>
</evidence>
<dbReference type="EMBL" id="KB206783">
    <property type="protein sequence ID" value="ELP87893.1"/>
    <property type="molecule type" value="Genomic_DNA"/>
</dbReference>
<evidence type="ECO:0000256" key="3">
    <source>
        <dbReference type="SAM" id="MobiDB-lite"/>
    </source>
</evidence>
<evidence type="ECO:0000256" key="2">
    <source>
        <dbReference type="PROSITE-ProRule" id="PRU00168"/>
    </source>
</evidence>
<feature type="domain" description="Ras-GEF" evidence="4">
    <location>
        <begin position="701"/>
        <end position="913"/>
    </location>
</feature>
<dbReference type="VEuPathDB" id="AmoebaDB:EIN_274800"/>
<feature type="domain" description="N-terminal Ras-GEF" evidence="5">
    <location>
        <begin position="557"/>
        <end position="672"/>
    </location>
</feature>
<feature type="region of interest" description="Disordered" evidence="3">
    <location>
        <begin position="1"/>
        <end position="60"/>
    </location>
</feature>
<evidence type="ECO:0000259" key="4">
    <source>
        <dbReference type="PROSITE" id="PS50009"/>
    </source>
</evidence>
<keyword evidence="7" id="KW-1185">Reference proteome</keyword>
<dbReference type="InterPro" id="IPR023578">
    <property type="entry name" value="Ras_GEF_dom_sf"/>
</dbReference>
<dbReference type="PROSITE" id="PS50212">
    <property type="entry name" value="RASGEF_NTER"/>
    <property type="match status" value="1"/>
</dbReference>
<protein>
    <recommendedName>
        <fullName evidence="8">Guanine nucleotide exchange factor</fullName>
    </recommendedName>
</protein>
<feature type="compositionally biased region" description="Low complexity" evidence="3">
    <location>
        <begin position="9"/>
        <end position="21"/>
    </location>
</feature>
<dbReference type="PANTHER" id="PTHR23113">
    <property type="entry name" value="GUANINE NUCLEOTIDE EXCHANGE FACTOR"/>
    <property type="match status" value="1"/>
</dbReference>